<evidence type="ECO:0000256" key="3">
    <source>
        <dbReference type="ARBA" id="ARBA00022777"/>
    </source>
</evidence>
<proteinExistence type="predicted"/>
<keyword evidence="2" id="KW-0547">Nucleotide-binding</keyword>
<evidence type="ECO:0000256" key="1">
    <source>
        <dbReference type="ARBA" id="ARBA00022679"/>
    </source>
</evidence>
<dbReference type="PANTHER" id="PTHR44329:SF288">
    <property type="entry name" value="MITOGEN-ACTIVATED PROTEIN KINASE KINASE KINASE 20"/>
    <property type="match status" value="1"/>
</dbReference>
<dbReference type="InterPro" id="IPR051681">
    <property type="entry name" value="Ser/Thr_Kinases-Pseudokinases"/>
</dbReference>
<dbReference type="AlphaFoldDB" id="A0A178CV20"/>
<dbReference type="OrthoDB" id="5338352at2759"/>
<evidence type="ECO:0000256" key="2">
    <source>
        <dbReference type="ARBA" id="ARBA00022741"/>
    </source>
</evidence>
<dbReference type="SUPFAM" id="SSF56112">
    <property type="entry name" value="Protein kinase-like (PK-like)"/>
    <property type="match status" value="1"/>
</dbReference>
<keyword evidence="3" id="KW-0418">Kinase</keyword>
<dbReference type="GO" id="GO:0004674">
    <property type="term" value="F:protein serine/threonine kinase activity"/>
    <property type="evidence" value="ECO:0007669"/>
    <property type="project" value="TreeGrafter"/>
</dbReference>
<dbReference type="Pfam" id="PF00069">
    <property type="entry name" value="Pkinase"/>
    <property type="match status" value="1"/>
</dbReference>
<evidence type="ECO:0000313" key="6">
    <source>
        <dbReference type="EMBL" id="OAL32765.1"/>
    </source>
</evidence>
<comment type="caution">
    <text evidence="6">The sequence shown here is derived from an EMBL/GenBank/DDBJ whole genome shotgun (WGS) entry which is preliminary data.</text>
</comment>
<evidence type="ECO:0000256" key="4">
    <source>
        <dbReference type="ARBA" id="ARBA00022840"/>
    </source>
</evidence>
<sequence>MVDNIKLLMIGTSSEAYRIGNKVAKICHVLPDDPAITQQNLEACQTEALVYQILGEHPRIVRCLSWCPSQGRVELEFYPNGNLKDYLEKNYSSTTEVDEKRWAIQMIESVFYLHSKGVRHGDLRLEQWLLDESNARLGDFNGSGFDAQPALGLKRRPALGLECSSHWLPRPDDNDSSEQTHLFALGSSLYELMAGQMPFAGLDDHTIETRYAQRIFPNTNRLLLRIEISRCWNQEFTSAGELLDAARNTLLSKALRISPNTLEVDREAV</sequence>
<keyword evidence="7" id="KW-1185">Reference proteome</keyword>
<evidence type="ECO:0000313" key="7">
    <source>
        <dbReference type="Proteomes" id="UP000185904"/>
    </source>
</evidence>
<organism evidence="6 7">
    <name type="scientific">Fonsecaea nubica</name>
    <dbReference type="NCBI Taxonomy" id="856822"/>
    <lineage>
        <taxon>Eukaryota</taxon>
        <taxon>Fungi</taxon>
        <taxon>Dikarya</taxon>
        <taxon>Ascomycota</taxon>
        <taxon>Pezizomycotina</taxon>
        <taxon>Eurotiomycetes</taxon>
        <taxon>Chaetothyriomycetidae</taxon>
        <taxon>Chaetothyriales</taxon>
        <taxon>Herpotrichiellaceae</taxon>
        <taxon>Fonsecaea</taxon>
    </lineage>
</organism>
<feature type="domain" description="Protein kinase" evidence="5">
    <location>
        <begin position="2"/>
        <end position="269"/>
    </location>
</feature>
<dbReference type="GeneID" id="34591132"/>
<dbReference type="RefSeq" id="XP_022497945.1">
    <property type="nucleotide sequence ID" value="XM_022646006.1"/>
</dbReference>
<evidence type="ECO:0000259" key="5">
    <source>
        <dbReference type="PROSITE" id="PS50011"/>
    </source>
</evidence>
<name>A0A178CV20_9EURO</name>
<dbReference type="Proteomes" id="UP000185904">
    <property type="component" value="Unassembled WGS sequence"/>
</dbReference>
<dbReference type="EMBL" id="LVCJ01000056">
    <property type="protein sequence ID" value="OAL32765.1"/>
    <property type="molecule type" value="Genomic_DNA"/>
</dbReference>
<keyword evidence="1" id="KW-0808">Transferase</keyword>
<protein>
    <recommendedName>
        <fullName evidence="5">Protein kinase domain-containing protein</fullName>
    </recommendedName>
</protein>
<dbReference type="InterPro" id="IPR011009">
    <property type="entry name" value="Kinase-like_dom_sf"/>
</dbReference>
<keyword evidence="4" id="KW-0067">ATP-binding</keyword>
<dbReference type="Gene3D" id="1.10.510.10">
    <property type="entry name" value="Transferase(Phosphotransferase) domain 1"/>
    <property type="match status" value="1"/>
</dbReference>
<gene>
    <name evidence="6" type="ORF">AYO20_07721</name>
</gene>
<dbReference type="GO" id="GO:0005524">
    <property type="term" value="F:ATP binding"/>
    <property type="evidence" value="ECO:0007669"/>
    <property type="project" value="UniProtKB-KW"/>
</dbReference>
<dbReference type="PANTHER" id="PTHR44329">
    <property type="entry name" value="SERINE/THREONINE-PROTEIN KINASE TNNI3K-RELATED"/>
    <property type="match status" value="1"/>
</dbReference>
<accession>A0A178CV20</accession>
<reference evidence="6 7" key="1">
    <citation type="submission" date="2016-03" db="EMBL/GenBank/DDBJ databases">
        <title>The draft genome sequence of Fonsecaea nubica causative agent of cutaneous subcutaneous infection in human host.</title>
        <authorList>
            <person name="Costa F."/>
            <person name="Sybren D.H."/>
            <person name="Raittz R.T."/>
            <person name="Weiss V.A."/>
            <person name="Leao A.C."/>
            <person name="Gomes R."/>
            <person name="De Souza E.M."/>
            <person name="Pedrosa F.O."/>
            <person name="Steffens M.B."/>
            <person name="Bombassaro A."/>
            <person name="Tadra-Sfeir M.Z."/>
            <person name="Moreno L.F."/>
            <person name="Najafzadeh M.J."/>
            <person name="Felipe M.S."/>
            <person name="Teixeira M."/>
            <person name="Sun J."/>
            <person name="Xi L."/>
            <person name="Castro M.A."/>
            <person name="Vicente V.A."/>
        </authorList>
    </citation>
    <scope>NUCLEOTIDE SEQUENCE [LARGE SCALE GENOMIC DNA]</scope>
    <source>
        <strain evidence="6 7">CBS 269.64</strain>
    </source>
</reference>
<dbReference type="PROSITE" id="PS50011">
    <property type="entry name" value="PROTEIN_KINASE_DOM"/>
    <property type="match status" value="1"/>
</dbReference>
<dbReference type="InterPro" id="IPR000719">
    <property type="entry name" value="Prot_kinase_dom"/>
</dbReference>